<dbReference type="PANTHER" id="PTHR22768">
    <property type="entry name" value="DNA REPLICATION COMPLEX GINS PROTEIN PSF3"/>
    <property type="match status" value="1"/>
</dbReference>
<evidence type="ECO:0000256" key="5">
    <source>
        <dbReference type="ARBA" id="ARBA00022705"/>
    </source>
</evidence>
<dbReference type="Pfam" id="PF22466">
    <property type="entry name" value="PSF3_N"/>
    <property type="match status" value="1"/>
</dbReference>
<dbReference type="SUPFAM" id="SSF160059">
    <property type="entry name" value="PriA/YqbF domain"/>
    <property type="match status" value="1"/>
</dbReference>
<dbReference type="Gene3D" id="1.20.58.2050">
    <property type="match status" value="1"/>
</dbReference>
<evidence type="ECO:0000256" key="6">
    <source>
        <dbReference type="ARBA" id="ARBA00023242"/>
    </source>
</evidence>
<comment type="similarity">
    <text evidence="2 7">Belongs to the GINS3/PSF3 family.</text>
</comment>
<dbReference type="GO" id="GO:0000811">
    <property type="term" value="C:GINS complex"/>
    <property type="evidence" value="ECO:0007669"/>
    <property type="project" value="UniProtKB-UniRule"/>
</dbReference>
<evidence type="ECO:0000259" key="8">
    <source>
        <dbReference type="Pfam" id="PF05916"/>
    </source>
</evidence>
<feature type="domain" description="GINS subunit" evidence="8">
    <location>
        <begin position="89"/>
        <end position="200"/>
    </location>
</feature>
<organism evidence="10 11">
    <name type="scientific">Saccharomycodes ludwigii</name>
    <dbReference type="NCBI Taxonomy" id="36035"/>
    <lineage>
        <taxon>Eukaryota</taxon>
        <taxon>Fungi</taxon>
        <taxon>Dikarya</taxon>
        <taxon>Ascomycota</taxon>
        <taxon>Saccharomycotina</taxon>
        <taxon>Saccharomycetes</taxon>
        <taxon>Saccharomycodales</taxon>
        <taxon>Saccharomycodaceae</taxon>
        <taxon>Saccharomycodes</taxon>
    </lineage>
</organism>
<dbReference type="InterPro" id="IPR055221">
    <property type="entry name" value="PSF3_N"/>
</dbReference>
<dbReference type="PANTHER" id="PTHR22768:SF0">
    <property type="entry name" value="DNA REPLICATION COMPLEX GINS PROTEIN PSF3"/>
    <property type="match status" value="1"/>
</dbReference>
<feature type="domain" description="DNA replication complex GINS protein PSF3 N-terminal" evidence="9">
    <location>
        <begin position="4"/>
        <end position="55"/>
    </location>
</feature>
<evidence type="ECO:0000256" key="1">
    <source>
        <dbReference type="ARBA" id="ARBA00004123"/>
    </source>
</evidence>
<sequence length="202" mass="23336">MSYYDLDDILTESIKFPCKFNSSIAGLGFLEGNPGKPIAKNSKIELPFWLSKILAEETGTDGIDTTGIPQNSIEEFKDFYIELLQPPFFQPRVLNAIKAGGETLDLHTICPYFYFILEKWSTIYNSDELVDLFMELLRKRGVKISNYASSTSMLQASDQQPSKNYIHNNSQEFLLTLDEFEKKLYKTTQLSYKNMNKWLHNR</sequence>
<evidence type="ECO:0000256" key="7">
    <source>
        <dbReference type="RuleBase" id="RU367161"/>
    </source>
</evidence>
<comment type="subunit">
    <text evidence="3">Component of the GINS complex which is a heterotetramer of SLD5, PSF1, PSF2 and PSF3.</text>
</comment>
<evidence type="ECO:0000256" key="3">
    <source>
        <dbReference type="ARBA" id="ARBA00011352"/>
    </source>
</evidence>
<keyword evidence="11" id="KW-1185">Reference proteome</keyword>
<dbReference type="SUPFAM" id="SSF158573">
    <property type="entry name" value="GINS helical bundle-like"/>
    <property type="match status" value="1"/>
</dbReference>
<dbReference type="VEuPathDB" id="FungiDB:SCODWIG_00517"/>
<dbReference type="EMBL" id="UFAJ01000044">
    <property type="protein sequence ID" value="SSD58756.1"/>
    <property type="molecule type" value="Genomic_DNA"/>
</dbReference>
<gene>
    <name evidence="10" type="ORF">SCODWIG_00517</name>
</gene>
<evidence type="ECO:0000259" key="9">
    <source>
        <dbReference type="Pfam" id="PF22466"/>
    </source>
</evidence>
<dbReference type="InterPro" id="IPR038437">
    <property type="entry name" value="GINS_Psf3_sf"/>
</dbReference>
<dbReference type="Proteomes" id="UP000262825">
    <property type="component" value="Unassembled WGS sequence"/>
</dbReference>
<comment type="subcellular location">
    <subcellularLocation>
        <location evidence="1 7">Nucleus</location>
    </subcellularLocation>
</comment>
<keyword evidence="5 7" id="KW-0235">DNA replication</keyword>
<keyword evidence="6 7" id="KW-0539">Nucleus</keyword>
<dbReference type="InterPro" id="IPR010492">
    <property type="entry name" value="GINS_Psf3"/>
</dbReference>
<proteinExistence type="inferred from homology"/>
<evidence type="ECO:0000256" key="4">
    <source>
        <dbReference type="ARBA" id="ARBA00015140"/>
    </source>
</evidence>
<protein>
    <recommendedName>
        <fullName evidence="4 7">DNA replication complex GINS protein PSF3</fullName>
    </recommendedName>
</protein>
<dbReference type="GO" id="GO:1902975">
    <property type="term" value="P:mitotic DNA replication initiation"/>
    <property type="evidence" value="ECO:0007669"/>
    <property type="project" value="TreeGrafter"/>
</dbReference>
<name>A0A376B239_9ASCO</name>
<evidence type="ECO:0000256" key="2">
    <source>
        <dbReference type="ARBA" id="ARBA00006343"/>
    </source>
</evidence>
<dbReference type="OrthoDB" id="10251744at2759"/>
<reference evidence="11" key="1">
    <citation type="submission" date="2018-06" db="EMBL/GenBank/DDBJ databases">
        <authorList>
            <person name="Guldener U."/>
        </authorList>
    </citation>
    <scope>NUCLEOTIDE SEQUENCE [LARGE SCALE GENOMIC DNA]</scope>
    <source>
        <strain evidence="11">UTAD17</strain>
    </source>
</reference>
<dbReference type="CDD" id="cd11713">
    <property type="entry name" value="GINS_A_psf3"/>
    <property type="match status" value="1"/>
</dbReference>
<evidence type="ECO:0000313" key="10">
    <source>
        <dbReference type="EMBL" id="SSD58756.1"/>
    </source>
</evidence>
<dbReference type="CDD" id="cd21693">
    <property type="entry name" value="GINS_B_Psf3"/>
    <property type="match status" value="1"/>
</dbReference>
<dbReference type="InterPro" id="IPR021151">
    <property type="entry name" value="GINS_A"/>
</dbReference>
<accession>A0A376B239</accession>
<evidence type="ECO:0000313" key="11">
    <source>
        <dbReference type="Proteomes" id="UP000262825"/>
    </source>
</evidence>
<dbReference type="AlphaFoldDB" id="A0A376B239"/>
<dbReference type="InterPro" id="IPR036224">
    <property type="entry name" value="GINS_bundle-like_dom_sf"/>
</dbReference>
<comment type="function">
    <text evidence="7">The GINS complex plays an essential role in the initiation of DNA replication.</text>
</comment>
<dbReference type="Pfam" id="PF05916">
    <property type="entry name" value="Sld5"/>
    <property type="match status" value="1"/>
</dbReference>